<protein>
    <recommendedName>
        <fullName evidence="3">Methionine adenosyltransferase 2 subunit beta</fullName>
    </recommendedName>
    <alternativeName>
        <fullName evidence="4">Methionine adenosyltransferase II beta</fullName>
    </alternativeName>
</protein>
<comment type="function">
    <text evidence="5">Regulatory subunit of S-adenosylmethionine synthetase 2, an enzyme that catalyzes the formation of S-adenosylmethionine from methionine and ATP. Regulates MAT2A catalytic activity by changing its kinetic properties, increasing its affinity for L-methionine. Can bind NADP (in vitro).</text>
</comment>
<name>A0A7R9IXB3_TIMCA</name>
<comment type="subunit">
    <text evidence="6">Heterotrimer; composed of a catalytic MAT2A homodimer that binds one regulatory MAT2B chain. Heterohexamer; composed of a central, catalytic MAT2A homotetramer flanked on either side by a regulatory MAT2B chain. NADP binding increases the affinity for MAT2A.</text>
</comment>
<dbReference type="EMBL" id="OE179389">
    <property type="protein sequence ID" value="CAD7568676.1"/>
    <property type="molecule type" value="Genomic_DNA"/>
</dbReference>
<evidence type="ECO:0000259" key="7">
    <source>
        <dbReference type="Pfam" id="PF04321"/>
    </source>
</evidence>
<dbReference type="Pfam" id="PF04321">
    <property type="entry name" value="RmlD_sub_bind"/>
    <property type="match status" value="1"/>
</dbReference>
<accession>A0A7R9IXB3</accession>
<evidence type="ECO:0000256" key="2">
    <source>
        <dbReference type="ARBA" id="ARBA00008656"/>
    </source>
</evidence>
<feature type="domain" description="RmlD-like substrate binding" evidence="7">
    <location>
        <begin position="35"/>
        <end position="83"/>
    </location>
</feature>
<evidence type="ECO:0000256" key="1">
    <source>
        <dbReference type="ARBA" id="ARBA00005224"/>
    </source>
</evidence>
<dbReference type="PANTHER" id="PTHR10491">
    <property type="entry name" value="DTDP-4-DEHYDRORHAMNOSE REDUCTASE"/>
    <property type="match status" value="1"/>
</dbReference>
<proteinExistence type="inferred from homology"/>
<evidence type="ECO:0000256" key="3">
    <source>
        <dbReference type="ARBA" id="ARBA00021596"/>
    </source>
</evidence>
<dbReference type="InterPro" id="IPR029903">
    <property type="entry name" value="RmlD-like-bd"/>
</dbReference>
<dbReference type="Gene3D" id="3.40.50.720">
    <property type="entry name" value="NAD(P)-binding Rossmann-like Domain"/>
    <property type="match status" value="1"/>
</dbReference>
<dbReference type="UniPathway" id="UPA00315">
    <property type="reaction ID" value="UER00080"/>
</dbReference>
<dbReference type="GO" id="GO:0006556">
    <property type="term" value="P:S-adenosylmethionine biosynthetic process"/>
    <property type="evidence" value="ECO:0007669"/>
    <property type="project" value="UniProtKB-UniPathway"/>
</dbReference>
<dbReference type="SUPFAM" id="SSF51735">
    <property type="entry name" value="NAD(P)-binding Rossmann-fold domains"/>
    <property type="match status" value="1"/>
</dbReference>
<dbReference type="InterPro" id="IPR005913">
    <property type="entry name" value="dTDP_dehydrorham_reduct"/>
</dbReference>
<evidence type="ECO:0000313" key="8">
    <source>
        <dbReference type="EMBL" id="CAD7568676.1"/>
    </source>
</evidence>
<comment type="similarity">
    <text evidence="2">Belongs to the dTDP-4-dehydrorhamnose reductase family. MAT2B subfamily.</text>
</comment>
<gene>
    <name evidence="8" type="ORF">TCMB3V08_LOCUS1432</name>
</gene>
<organism evidence="8">
    <name type="scientific">Timema californicum</name>
    <name type="common">California timema</name>
    <name type="synonym">Walking stick</name>
    <dbReference type="NCBI Taxonomy" id="61474"/>
    <lineage>
        <taxon>Eukaryota</taxon>
        <taxon>Metazoa</taxon>
        <taxon>Ecdysozoa</taxon>
        <taxon>Arthropoda</taxon>
        <taxon>Hexapoda</taxon>
        <taxon>Insecta</taxon>
        <taxon>Pterygota</taxon>
        <taxon>Neoptera</taxon>
        <taxon>Polyneoptera</taxon>
        <taxon>Phasmatodea</taxon>
        <taxon>Timematodea</taxon>
        <taxon>Timematoidea</taxon>
        <taxon>Timematidae</taxon>
        <taxon>Timema</taxon>
    </lineage>
</organism>
<dbReference type="AlphaFoldDB" id="A0A7R9IXB3"/>
<sequence length="92" mass="10226">MIFRCGYNRNYSSLMASLVLTDSSQLTSDNQYLDTIKAPMIYISTDYVFDGKSPPFSEDDTPNPLNLYGKTKLQGELATLSVNPGENFNSLS</sequence>
<comment type="pathway">
    <text evidence="1">Amino-acid biosynthesis; S-adenosyl-L-methionine biosynthesis; S-adenosyl-L-methionine from L-methionine: step 1/1.</text>
</comment>
<dbReference type="InterPro" id="IPR036291">
    <property type="entry name" value="NAD(P)-bd_dom_sf"/>
</dbReference>
<dbReference type="PANTHER" id="PTHR10491:SF4">
    <property type="entry name" value="METHIONINE ADENOSYLTRANSFERASE 2 SUBUNIT BETA"/>
    <property type="match status" value="1"/>
</dbReference>
<evidence type="ECO:0000256" key="4">
    <source>
        <dbReference type="ARBA" id="ARBA00029977"/>
    </source>
</evidence>
<reference evidence="8" key="1">
    <citation type="submission" date="2020-11" db="EMBL/GenBank/DDBJ databases">
        <authorList>
            <person name="Tran Van P."/>
        </authorList>
    </citation>
    <scope>NUCLEOTIDE SEQUENCE</scope>
</reference>
<evidence type="ECO:0000256" key="5">
    <source>
        <dbReference type="ARBA" id="ARBA00045998"/>
    </source>
</evidence>
<evidence type="ECO:0000256" key="6">
    <source>
        <dbReference type="ARBA" id="ARBA00046786"/>
    </source>
</evidence>